<gene>
    <name evidence="1" type="ORF">Bca52824_026499</name>
</gene>
<accession>A0A8X7V9Y0</accession>
<dbReference type="EMBL" id="JAAMPC010000006">
    <property type="protein sequence ID" value="KAG2306751.1"/>
    <property type="molecule type" value="Genomic_DNA"/>
</dbReference>
<reference evidence="1 2" key="1">
    <citation type="submission" date="2020-02" db="EMBL/GenBank/DDBJ databases">
        <authorList>
            <person name="Ma Q."/>
            <person name="Huang Y."/>
            <person name="Song X."/>
            <person name="Pei D."/>
        </authorList>
    </citation>
    <scope>NUCLEOTIDE SEQUENCE [LARGE SCALE GENOMIC DNA]</scope>
    <source>
        <strain evidence="1">Sxm20200214</strain>
        <tissue evidence="1">Leaf</tissue>
    </source>
</reference>
<keyword evidence="2" id="KW-1185">Reference proteome</keyword>
<evidence type="ECO:0000313" key="1">
    <source>
        <dbReference type="EMBL" id="KAG2306751.1"/>
    </source>
</evidence>
<proteinExistence type="predicted"/>
<protein>
    <submittedName>
        <fullName evidence="1">Uncharacterized protein</fullName>
    </submittedName>
</protein>
<dbReference type="Proteomes" id="UP000886595">
    <property type="component" value="Unassembled WGS sequence"/>
</dbReference>
<evidence type="ECO:0000313" key="2">
    <source>
        <dbReference type="Proteomes" id="UP000886595"/>
    </source>
</evidence>
<comment type="caution">
    <text evidence="1">The sequence shown here is derived from an EMBL/GenBank/DDBJ whole genome shotgun (WGS) entry which is preliminary data.</text>
</comment>
<dbReference type="AlphaFoldDB" id="A0A8X7V9Y0"/>
<sequence length="114" mass="12985">MGVWNCLKLFNPLPCSFGCSLLGPGSFYGYQKRLKAIPDDTEPPSKEKITELIEEWLSLEKVSADQRERLAITVERLDQSSDRIRESRRTMMEISWCISSSRYEPAPTNSPSLA</sequence>
<name>A0A8X7V9Y0_BRACI</name>
<dbReference type="OrthoDB" id="430637at2759"/>
<organism evidence="1 2">
    <name type="scientific">Brassica carinata</name>
    <name type="common">Ethiopian mustard</name>
    <name type="synonym">Abyssinian cabbage</name>
    <dbReference type="NCBI Taxonomy" id="52824"/>
    <lineage>
        <taxon>Eukaryota</taxon>
        <taxon>Viridiplantae</taxon>
        <taxon>Streptophyta</taxon>
        <taxon>Embryophyta</taxon>
        <taxon>Tracheophyta</taxon>
        <taxon>Spermatophyta</taxon>
        <taxon>Magnoliopsida</taxon>
        <taxon>eudicotyledons</taxon>
        <taxon>Gunneridae</taxon>
        <taxon>Pentapetalae</taxon>
        <taxon>rosids</taxon>
        <taxon>malvids</taxon>
        <taxon>Brassicales</taxon>
        <taxon>Brassicaceae</taxon>
        <taxon>Brassiceae</taxon>
        <taxon>Brassica</taxon>
    </lineage>
</organism>